<dbReference type="PROSITE" id="PS51257">
    <property type="entry name" value="PROKAR_LIPOPROTEIN"/>
    <property type="match status" value="1"/>
</dbReference>
<feature type="signal peptide" evidence="2">
    <location>
        <begin position="1"/>
        <end position="21"/>
    </location>
</feature>
<dbReference type="Proteomes" id="UP001055580">
    <property type="component" value="Chromosome"/>
</dbReference>
<evidence type="ECO:0000313" key="3">
    <source>
        <dbReference type="EMBL" id="URW74889.1"/>
    </source>
</evidence>
<keyword evidence="4" id="KW-1185">Reference proteome</keyword>
<evidence type="ECO:0000313" key="4">
    <source>
        <dbReference type="Proteomes" id="UP001055580"/>
    </source>
</evidence>
<feature type="region of interest" description="Disordered" evidence="1">
    <location>
        <begin position="24"/>
        <end position="53"/>
    </location>
</feature>
<gene>
    <name evidence="3" type="ORF">M9980_09960</name>
</gene>
<name>A0ABY4TSI2_9SPHN</name>
<dbReference type="RefSeq" id="WP_250750052.1">
    <property type="nucleotide sequence ID" value="NZ_CP098401.1"/>
</dbReference>
<proteinExistence type="predicted"/>
<organism evidence="3 4">
    <name type="scientific">Sphingomonas donggukensis</name>
    <dbReference type="NCBI Taxonomy" id="2949093"/>
    <lineage>
        <taxon>Bacteria</taxon>
        <taxon>Pseudomonadati</taxon>
        <taxon>Pseudomonadota</taxon>
        <taxon>Alphaproteobacteria</taxon>
        <taxon>Sphingomonadales</taxon>
        <taxon>Sphingomonadaceae</taxon>
        <taxon>Sphingomonas</taxon>
    </lineage>
</organism>
<evidence type="ECO:0000256" key="2">
    <source>
        <dbReference type="SAM" id="SignalP"/>
    </source>
</evidence>
<keyword evidence="2" id="KW-0732">Signal</keyword>
<protein>
    <recommendedName>
        <fullName evidence="5">Lipoprotein</fullName>
    </recommendedName>
</protein>
<dbReference type="EMBL" id="CP098401">
    <property type="protein sequence ID" value="URW74889.1"/>
    <property type="molecule type" value="Genomic_DNA"/>
</dbReference>
<reference evidence="3" key="1">
    <citation type="submission" date="2022-05" db="EMBL/GenBank/DDBJ databases">
        <title>Sphingomonas sp. strain RMG20 Genome sequencing and assembly.</title>
        <authorList>
            <person name="Kim I."/>
        </authorList>
    </citation>
    <scope>NUCLEOTIDE SEQUENCE</scope>
    <source>
        <strain evidence="3">RMG20</strain>
    </source>
</reference>
<feature type="compositionally biased region" description="Pro residues" evidence="1">
    <location>
        <begin position="24"/>
        <end position="45"/>
    </location>
</feature>
<evidence type="ECO:0000256" key="1">
    <source>
        <dbReference type="SAM" id="MobiDB-lite"/>
    </source>
</evidence>
<evidence type="ECO:0008006" key="5">
    <source>
        <dbReference type="Google" id="ProtNLM"/>
    </source>
</evidence>
<accession>A0ABY4TSI2</accession>
<sequence>MRIRIPATLAVLTLVAACAGAPEPAPTPVAPPRPLPRPVTPPPPAAASSDWRDWPVTPGTWSYRTDGRGSVAMFGAVGVDARFVVRCDRGSGAIYLSRPGEVRTMTVRTSTTARTLGAQPTGGTPAYSATTLGVADPLLDAMGFSRGRFVVEAAPLETLVIPAWAEVLRVVEDCRG</sequence>
<feature type="chain" id="PRO_5045267769" description="Lipoprotein" evidence="2">
    <location>
        <begin position="22"/>
        <end position="176"/>
    </location>
</feature>